<feature type="binding site" evidence="4">
    <location>
        <position position="171"/>
    </location>
    <ligand>
        <name>NADP(+)</name>
        <dbReference type="ChEBI" id="CHEBI:58349"/>
    </ligand>
</feature>
<protein>
    <recommendedName>
        <fullName evidence="4">ADP-L-glycero-D-manno-heptose-6-epimerase</fullName>
        <ecNumber evidence="4">5.1.3.20</ecNumber>
    </recommendedName>
    <alternativeName>
        <fullName evidence="4">ADP-L-glycero-beta-D-manno-heptose-6-epimerase</fullName>
        <shortName evidence="4">ADP-glyceromanno-heptose 6-epimerase</shortName>
        <shortName evidence="4">ADP-hep 6-epimerase</shortName>
        <shortName evidence="4">AGME</shortName>
    </alternativeName>
</protein>
<accession>A0A3A4R9A9</accession>
<keyword evidence="2 4" id="KW-0413">Isomerase</keyword>
<comment type="pathway">
    <text evidence="4">Nucleotide-sugar biosynthesis; ADP-L-glycero-beta-D-manno-heptose biosynthesis; ADP-L-glycero-beta-D-manno-heptose from D-glycero-beta-D-manno-heptose 7-phosphate: step 4/4.</text>
</comment>
<feature type="binding site" evidence="4">
    <location>
        <position position="181"/>
    </location>
    <ligand>
        <name>substrate</name>
    </ligand>
</feature>
<evidence type="ECO:0000256" key="4">
    <source>
        <dbReference type="HAMAP-Rule" id="MF_01601"/>
    </source>
</evidence>
<dbReference type="EC" id="5.1.3.20" evidence="4"/>
<comment type="subunit">
    <text evidence="4">Homopentamer.</text>
</comment>
<evidence type="ECO:0000313" key="7">
    <source>
        <dbReference type="Proteomes" id="UP000266426"/>
    </source>
</evidence>
<dbReference type="GO" id="GO:0005975">
    <property type="term" value="P:carbohydrate metabolic process"/>
    <property type="evidence" value="ECO:0007669"/>
    <property type="project" value="UniProtKB-UniRule"/>
</dbReference>
<feature type="binding site" evidence="4">
    <location>
        <position position="92"/>
    </location>
    <ligand>
        <name>NADP(+)</name>
        <dbReference type="ChEBI" id="CHEBI:58349"/>
    </ligand>
</feature>
<dbReference type="InterPro" id="IPR001509">
    <property type="entry name" value="Epimerase_deHydtase"/>
</dbReference>
<evidence type="ECO:0000259" key="5">
    <source>
        <dbReference type="Pfam" id="PF01370"/>
    </source>
</evidence>
<dbReference type="GO" id="GO:0008712">
    <property type="term" value="F:ADP-glyceromanno-heptose 6-epimerase activity"/>
    <property type="evidence" value="ECO:0007669"/>
    <property type="project" value="UniProtKB-UniRule"/>
</dbReference>
<feature type="binding site" evidence="4">
    <location>
        <position position="281"/>
    </location>
    <ligand>
        <name>substrate</name>
    </ligand>
</feature>
<comment type="caution">
    <text evidence="4">Lacks conserved residue(s) required for the propagation of feature annotation.</text>
</comment>
<comment type="domain">
    <text evidence="4">Contains a large N-terminal NADP-binding domain, and a smaller C-terminal substrate-binding domain.</text>
</comment>
<evidence type="ECO:0000256" key="2">
    <source>
        <dbReference type="ARBA" id="ARBA00023235"/>
    </source>
</evidence>
<gene>
    <name evidence="6" type="primary">rfaD</name>
    <name evidence="4" type="synonym">hldD</name>
    <name evidence="6" type="ORF">C4541_08670</name>
</gene>
<comment type="cofactor">
    <cofactor evidence="4">
        <name>NADP(+)</name>
        <dbReference type="ChEBI" id="CHEBI:58349"/>
    </cofactor>
    <text evidence="4">Binds 1 NADP(+) per subunit.</text>
</comment>
<feature type="active site" description="Proton acceptor" evidence="4">
    <location>
        <position position="143"/>
    </location>
</feature>
<dbReference type="SUPFAM" id="SSF51735">
    <property type="entry name" value="NAD(P)-binding Rossmann-fold domains"/>
    <property type="match status" value="1"/>
</dbReference>
<dbReference type="Gene3D" id="3.90.25.10">
    <property type="entry name" value="UDP-galactose 4-epimerase, domain 1"/>
    <property type="match status" value="1"/>
</dbReference>
<dbReference type="Proteomes" id="UP000266426">
    <property type="component" value="Unassembled WGS sequence"/>
</dbReference>
<feature type="binding site" evidence="4">
    <location>
        <begin position="202"/>
        <end position="205"/>
    </location>
    <ligand>
        <name>substrate</name>
    </ligand>
</feature>
<name>A0A3A4R9A9_9BACT</name>
<dbReference type="HAMAP" id="MF_01601">
    <property type="entry name" value="Heptose_epimerase"/>
    <property type="match status" value="1"/>
</dbReference>
<dbReference type="InterPro" id="IPR011912">
    <property type="entry name" value="Heptose_epim"/>
</dbReference>
<dbReference type="NCBIfam" id="TIGR02197">
    <property type="entry name" value="heptose_epim"/>
    <property type="match status" value="1"/>
</dbReference>
<feature type="binding site" evidence="4">
    <location>
        <position position="147"/>
    </location>
    <ligand>
        <name>NADP(+)</name>
        <dbReference type="ChEBI" id="CHEBI:58349"/>
    </ligand>
</feature>
<dbReference type="UniPathway" id="UPA00356">
    <property type="reaction ID" value="UER00440"/>
</dbReference>
<feature type="active site" description="Proton acceptor" evidence="4">
    <location>
        <position position="179"/>
    </location>
</feature>
<dbReference type="Pfam" id="PF01370">
    <property type="entry name" value="Epimerase"/>
    <property type="match status" value="1"/>
</dbReference>
<feature type="binding site" evidence="4">
    <location>
        <position position="53"/>
    </location>
    <ligand>
        <name>NADP(+)</name>
        <dbReference type="ChEBI" id="CHEBI:58349"/>
    </ligand>
</feature>
<comment type="function">
    <text evidence="4">Catalyzes the interconversion between ADP-D-glycero-beta-D-manno-heptose and ADP-L-glycero-beta-D-manno-heptose via an epimerization at carbon 6 of the heptose.</text>
</comment>
<feature type="domain" description="NAD-dependent epimerase/dehydratase" evidence="5">
    <location>
        <begin position="2"/>
        <end position="244"/>
    </location>
</feature>
<evidence type="ECO:0000256" key="1">
    <source>
        <dbReference type="ARBA" id="ARBA00022857"/>
    </source>
</evidence>
<proteinExistence type="inferred from homology"/>
<feature type="binding site" evidence="4">
    <location>
        <position position="179"/>
    </location>
    <ligand>
        <name>NADP(+)</name>
        <dbReference type="ChEBI" id="CHEBI:58349"/>
    </ligand>
</feature>
<comment type="caution">
    <text evidence="6">The sequence shown here is derived from an EMBL/GenBank/DDBJ whole genome shotgun (WGS) entry which is preliminary data.</text>
</comment>
<keyword evidence="1 4" id="KW-0521">NADP</keyword>
<dbReference type="GO" id="GO:0097171">
    <property type="term" value="P:ADP-L-glycero-beta-D-manno-heptose biosynthetic process"/>
    <property type="evidence" value="ECO:0007669"/>
    <property type="project" value="UniProtKB-UniPathway"/>
</dbReference>
<feature type="binding site" evidence="4">
    <location>
        <begin position="31"/>
        <end position="32"/>
    </location>
    <ligand>
        <name>NADP(+)</name>
        <dbReference type="ChEBI" id="CHEBI:58349"/>
    </ligand>
</feature>
<sequence length="326" mass="37084">MILITGAAGFIGSALACALNRIDNTNLILCDAFGNKEKWKNLLGLRFDQFVDRSELFSFLEDNPLASDIETVIHLGACADTTEHNVDFLYQNNINFSVKLCKWAVSEGVRFLYASSAAVYGDGSLGFSDDDELTPQLRPLNAYGFSKWMFDMWVLEHGLADKVAGMRFFNVFGPNEYHKDRMASVIFRSFPQARDEGKIMLFESHKDGYGHGGQERDFIYIDEVIEAVLFLLKKKKANGIFNIGTGRAHTFNQLAEGVFDGLGKKRNIQYFPMPEDLRGRYQYHTQADMSKLESFGFAGFSDKFSEYVQKYVREYLSPGYLYYPQV</sequence>
<feature type="binding site" evidence="4">
    <location>
        <position position="38"/>
    </location>
    <ligand>
        <name>NADP(+)</name>
        <dbReference type="ChEBI" id="CHEBI:58349"/>
    </ligand>
</feature>
<evidence type="ECO:0000256" key="3">
    <source>
        <dbReference type="ARBA" id="ARBA00023277"/>
    </source>
</evidence>
<organism evidence="6 7">
    <name type="scientific">Candidatus Auribacter fodinae</name>
    <dbReference type="NCBI Taxonomy" id="2093366"/>
    <lineage>
        <taxon>Bacteria</taxon>
        <taxon>Pseudomonadati</taxon>
        <taxon>Candidatus Auribacterota</taxon>
        <taxon>Candidatus Auribacteria</taxon>
        <taxon>Candidatus Auribacterales</taxon>
        <taxon>Candidatus Auribacteraceae</taxon>
        <taxon>Candidatus Auribacter</taxon>
    </lineage>
</organism>
<dbReference type="CDD" id="cd05248">
    <property type="entry name" value="ADP_GME_SDR_e"/>
    <property type="match status" value="1"/>
</dbReference>
<feature type="binding site" evidence="4">
    <location>
        <position position="216"/>
    </location>
    <ligand>
        <name>substrate</name>
    </ligand>
</feature>
<dbReference type="PANTHER" id="PTHR43103">
    <property type="entry name" value="NUCLEOSIDE-DIPHOSPHATE-SUGAR EPIMERASE"/>
    <property type="match status" value="1"/>
</dbReference>
<feature type="binding site" evidence="4">
    <location>
        <begin position="10"/>
        <end position="11"/>
    </location>
    <ligand>
        <name>NADP(+)</name>
        <dbReference type="ChEBI" id="CHEBI:58349"/>
    </ligand>
</feature>
<dbReference type="AlphaFoldDB" id="A0A3A4R9A9"/>
<dbReference type="GO" id="GO:0050661">
    <property type="term" value="F:NADP binding"/>
    <property type="evidence" value="ECO:0007669"/>
    <property type="project" value="InterPro"/>
</dbReference>
<comment type="similarity">
    <text evidence="4">Belongs to the NAD(P)-dependent epimerase/dehydratase family. HldD subfamily.</text>
</comment>
<dbReference type="PANTHER" id="PTHR43103:SF3">
    <property type="entry name" value="ADP-L-GLYCERO-D-MANNO-HEPTOSE-6-EPIMERASE"/>
    <property type="match status" value="1"/>
</dbReference>
<feature type="binding site" evidence="4">
    <location>
        <begin position="75"/>
        <end position="79"/>
    </location>
    <ligand>
        <name>NADP(+)</name>
        <dbReference type="ChEBI" id="CHEBI:58349"/>
    </ligand>
</feature>
<evidence type="ECO:0000313" key="6">
    <source>
        <dbReference type="EMBL" id="RJP58091.1"/>
    </source>
</evidence>
<reference evidence="6 7" key="1">
    <citation type="journal article" date="2017" name="ISME J.">
        <title>Energy and carbon metabolisms in a deep terrestrial subsurface fluid microbial community.</title>
        <authorList>
            <person name="Momper L."/>
            <person name="Jungbluth S.P."/>
            <person name="Lee M.D."/>
            <person name="Amend J.P."/>
        </authorList>
    </citation>
    <scope>NUCLEOTIDE SEQUENCE [LARGE SCALE GENOMIC DNA]</scope>
    <source>
        <strain evidence="6">SURF_26</strain>
    </source>
</reference>
<feature type="binding site" evidence="4">
    <location>
        <position position="170"/>
    </location>
    <ligand>
        <name>substrate</name>
    </ligand>
</feature>
<dbReference type="EMBL" id="QZJZ01000071">
    <property type="protein sequence ID" value="RJP58091.1"/>
    <property type="molecule type" value="Genomic_DNA"/>
</dbReference>
<dbReference type="InterPro" id="IPR036291">
    <property type="entry name" value="NAD(P)-bd_dom_sf"/>
</dbReference>
<comment type="catalytic activity">
    <reaction evidence="4">
        <text>ADP-D-glycero-beta-D-manno-heptose = ADP-L-glycero-beta-D-manno-heptose</text>
        <dbReference type="Rhea" id="RHEA:17577"/>
        <dbReference type="ChEBI" id="CHEBI:59967"/>
        <dbReference type="ChEBI" id="CHEBI:61506"/>
        <dbReference type="EC" id="5.1.3.20"/>
    </reaction>
</comment>
<keyword evidence="3 4" id="KW-0119">Carbohydrate metabolism</keyword>
<dbReference type="Gene3D" id="3.40.50.720">
    <property type="entry name" value="NAD(P)-binding Rossmann-like Domain"/>
    <property type="match status" value="1"/>
</dbReference>